<evidence type="ECO:0000259" key="9">
    <source>
        <dbReference type="PROSITE" id="PS50144"/>
    </source>
</evidence>
<dbReference type="SMART" id="SM00061">
    <property type="entry name" value="MATH"/>
    <property type="match status" value="1"/>
</dbReference>
<dbReference type="InterPro" id="IPR008974">
    <property type="entry name" value="TRAF-like"/>
</dbReference>
<dbReference type="FunFam" id="3.30.40.10:FF:000179">
    <property type="entry name" value="TNF receptor-associated factor"/>
    <property type="match status" value="1"/>
</dbReference>
<dbReference type="GO" id="GO:0005737">
    <property type="term" value="C:cytoplasm"/>
    <property type="evidence" value="ECO:0007669"/>
    <property type="project" value="UniProtKB-SubCell"/>
</dbReference>
<keyword evidence="12" id="KW-1185">Reference proteome</keyword>
<evidence type="ECO:0000256" key="1">
    <source>
        <dbReference type="ARBA" id="ARBA00004496"/>
    </source>
</evidence>
<reference evidence="12" key="1">
    <citation type="submission" date="2003-08" db="EMBL/GenBank/DDBJ databases">
        <authorList>
            <person name="Birren B."/>
            <person name="Nusbaum C."/>
            <person name="Abebe A."/>
            <person name="Abouelleil A."/>
            <person name="Adekoya E."/>
            <person name="Ait-zahra M."/>
            <person name="Allen N."/>
            <person name="Allen T."/>
            <person name="An P."/>
            <person name="Anderson M."/>
            <person name="Anderson S."/>
            <person name="Arachchi H."/>
            <person name="Armbruster J."/>
            <person name="Bachantsang P."/>
            <person name="Baldwin J."/>
            <person name="Barry A."/>
            <person name="Bayul T."/>
            <person name="Blitshsteyn B."/>
            <person name="Bloom T."/>
            <person name="Blye J."/>
            <person name="Boguslavskiy L."/>
            <person name="Borowsky M."/>
            <person name="Boukhgalter B."/>
            <person name="Brunache A."/>
            <person name="Butler J."/>
            <person name="Calixte N."/>
            <person name="Calvo S."/>
            <person name="Camarata J."/>
            <person name="Campo K."/>
            <person name="Chang J."/>
            <person name="Cheshatsang Y."/>
            <person name="Citroen M."/>
            <person name="Collymore A."/>
            <person name="Considine T."/>
            <person name="Cook A."/>
            <person name="Cooke P."/>
            <person name="Corum B."/>
            <person name="Cuomo C."/>
            <person name="David R."/>
            <person name="Dawoe T."/>
            <person name="Degray S."/>
            <person name="Dodge S."/>
            <person name="Dooley K."/>
            <person name="Dorje P."/>
            <person name="Dorjee K."/>
            <person name="Dorris L."/>
            <person name="Duffey N."/>
            <person name="Dupes A."/>
            <person name="Elkins T."/>
            <person name="Engels R."/>
            <person name="Erickson J."/>
            <person name="Farina A."/>
            <person name="Faro S."/>
            <person name="Ferreira P."/>
            <person name="Fischer H."/>
            <person name="Fitzgerald M."/>
            <person name="Foley K."/>
            <person name="Gage D."/>
            <person name="Galagan J."/>
            <person name="Gearin G."/>
            <person name="Gnerre S."/>
            <person name="Gnirke A."/>
            <person name="Goyette A."/>
            <person name="Graham J."/>
            <person name="Grandbois E."/>
            <person name="Gyaltsen K."/>
            <person name="Hafez N."/>
            <person name="Hagopian D."/>
            <person name="Hagos B."/>
            <person name="Hall J."/>
            <person name="Hatcher B."/>
            <person name="Heller A."/>
            <person name="Higgins H."/>
            <person name="Honan T."/>
            <person name="Horn A."/>
            <person name="Houde N."/>
            <person name="Hughes L."/>
            <person name="Hulme W."/>
            <person name="Husby E."/>
            <person name="Iliev I."/>
            <person name="Jaffe D."/>
            <person name="Jones C."/>
            <person name="Kamal M."/>
            <person name="Kamat A."/>
            <person name="Kamvysselis M."/>
            <person name="Karlsson E."/>
            <person name="Kells C."/>
            <person name="Kieu A."/>
            <person name="Kisner P."/>
            <person name="Kodira C."/>
            <person name="Kulbokas E."/>
            <person name="Labutti K."/>
            <person name="Lama D."/>
            <person name="Landers T."/>
            <person name="Leger J."/>
            <person name="Levine S."/>
            <person name="Lewis D."/>
            <person name="Lewis T."/>
            <person name="Lindblad-toh K."/>
            <person name="Liu X."/>
            <person name="Lokyitsang T."/>
            <person name="Lokyitsang Y."/>
            <person name="Lucien O."/>
            <person name="Lui A."/>
            <person name="Ma L.J."/>
            <person name="Mabbitt R."/>
            <person name="Macdonald J."/>
            <person name="Maclean C."/>
            <person name="Major J."/>
            <person name="Manning J."/>
            <person name="Marabella R."/>
            <person name="Maru K."/>
            <person name="Matthews C."/>
            <person name="Mauceli E."/>
            <person name="Mccarthy M."/>
            <person name="Mcdonough S."/>
            <person name="Mcghee T."/>
            <person name="Meldrim J."/>
            <person name="Meneus L."/>
            <person name="Mesirov J."/>
            <person name="Mihalev A."/>
            <person name="Mihova T."/>
            <person name="Mikkelsen T."/>
            <person name="Mlenga V."/>
            <person name="Moru K."/>
            <person name="Mozes J."/>
            <person name="Mulrain L."/>
            <person name="Munson G."/>
            <person name="Naylor J."/>
            <person name="Newes C."/>
            <person name="Nguyen C."/>
            <person name="Nguyen N."/>
            <person name="Nguyen T."/>
            <person name="Nicol R."/>
            <person name="Nielsen C."/>
            <person name="Nizzari M."/>
            <person name="Norbu C."/>
            <person name="Norbu N."/>
            <person name="O'donnell P."/>
            <person name="Okoawo O."/>
            <person name="O'leary S."/>
            <person name="Omotosho B."/>
            <person name="O'neill K."/>
            <person name="Osman S."/>
            <person name="Parker S."/>
            <person name="Perrin D."/>
            <person name="Phunkhang P."/>
            <person name="Piqani B."/>
            <person name="Purcell S."/>
            <person name="Rachupka T."/>
            <person name="Ramasamy U."/>
            <person name="Rameau R."/>
            <person name="Ray V."/>
            <person name="Raymond C."/>
            <person name="Retta R."/>
            <person name="Richardson S."/>
            <person name="Rise C."/>
            <person name="Rodriguez J."/>
            <person name="Rogers J."/>
            <person name="Rogov P."/>
            <person name="Rutman M."/>
            <person name="Schupbach R."/>
            <person name="Seaman C."/>
            <person name="Settipalli S."/>
            <person name="Sharpe T."/>
            <person name="Sheridan J."/>
            <person name="Sherpa N."/>
            <person name="Shi J."/>
            <person name="Smirnov S."/>
            <person name="Smith C."/>
            <person name="Sougnez C."/>
            <person name="Spencer B."/>
            <person name="Stalker J."/>
            <person name="Stange-thomann N."/>
            <person name="Stavropoulos S."/>
            <person name="Stetson K."/>
            <person name="Stone C."/>
            <person name="Stone S."/>
            <person name="Stubbs M."/>
            <person name="Talamas J."/>
            <person name="Tchuinga P."/>
            <person name="Tenzing P."/>
            <person name="Tesfaye S."/>
            <person name="Theodore J."/>
            <person name="Thoulutsang Y."/>
            <person name="Topham K."/>
            <person name="Towey S."/>
            <person name="Tsamla T."/>
            <person name="Tsomo N."/>
            <person name="Vallee D."/>
            <person name="Vassiliev H."/>
            <person name="Venkataraman V."/>
            <person name="Vinson J."/>
            <person name="Vo A."/>
            <person name="Wade C."/>
            <person name="Wang S."/>
            <person name="Wangchuk T."/>
            <person name="Wangdi T."/>
            <person name="Whittaker C."/>
            <person name="Wilkinson J."/>
            <person name="Wu Y."/>
            <person name="Wyman D."/>
            <person name="Yadav S."/>
            <person name="Yang S."/>
            <person name="Yang X."/>
            <person name="Yeager S."/>
            <person name="Yee E."/>
            <person name="Young G."/>
            <person name="Zainoun J."/>
            <person name="Zembeck L."/>
            <person name="Zimmer A."/>
            <person name="Zody M."/>
            <person name="Lander E."/>
        </authorList>
    </citation>
    <scope>NUCLEOTIDE SEQUENCE [LARGE SCALE GENOMIC DNA]</scope>
</reference>
<dbReference type="PROSITE" id="PS50089">
    <property type="entry name" value="ZF_RING_2"/>
    <property type="match status" value="1"/>
</dbReference>
<feature type="zinc finger region" description="TRAF-type" evidence="7">
    <location>
        <begin position="158"/>
        <end position="210"/>
    </location>
</feature>
<dbReference type="STRING" id="51511.ENSCSAVP00000008962"/>
<dbReference type="Pfam" id="PF00097">
    <property type="entry name" value="zf-C3HC4"/>
    <property type="match status" value="1"/>
</dbReference>
<dbReference type="Gene3D" id="2.60.210.10">
    <property type="entry name" value="Apoptosis, Tumor Necrosis Factor Receptor Associated Protein 2, Chain A"/>
    <property type="match status" value="1"/>
</dbReference>
<evidence type="ECO:0000256" key="5">
    <source>
        <dbReference type="ARBA" id="ARBA00022771"/>
    </source>
</evidence>
<dbReference type="InterPro" id="IPR001293">
    <property type="entry name" value="Znf_TRAF"/>
</dbReference>
<dbReference type="FunCoup" id="H2YUF2">
    <property type="interactions" value="1"/>
</dbReference>
<proteinExistence type="predicted"/>
<dbReference type="FunFam" id="3.30.40.10:FF:000121">
    <property type="entry name" value="TNF receptor-associated factor"/>
    <property type="match status" value="2"/>
</dbReference>
<dbReference type="Pfam" id="PF02176">
    <property type="entry name" value="zf-TRAF"/>
    <property type="match status" value="2"/>
</dbReference>
<keyword evidence="3 7" id="KW-0479">Metal-binding</keyword>
<dbReference type="GeneTree" id="ENSGT00940000158628"/>
<evidence type="ECO:0000259" key="10">
    <source>
        <dbReference type="PROSITE" id="PS50145"/>
    </source>
</evidence>
<dbReference type="HOGENOM" id="CLU_021061_6_0_1"/>
<dbReference type="SUPFAM" id="SSF49599">
    <property type="entry name" value="TRAF domain-like"/>
    <property type="match status" value="3"/>
</dbReference>
<dbReference type="OMA" id="CRWNGAL"/>
<keyword evidence="4" id="KW-0677">Repeat</keyword>
<organism evidence="11 12">
    <name type="scientific">Ciona savignyi</name>
    <name type="common">Pacific transparent sea squirt</name>
    <dbReference type="NCBI Taxonomy" id="51511"/>
    <lineage>
        <taxon>Eukaryota</taxon>
        <taxon>Metazoa</taxon>
        <taxon>Chordata</taxon>
        <taxon>Tunicata</taxon>
        <taxon>Ascidiacea</taxon>
        <taxon>Phlebobranchia</taxon>
        <taxon>Cionidae</taxon>
        <taxon>Ciona</taxon>
    </lineage>
</organism>
<comment type="subcellular location">
    <subcellularLocation>
        <location evidence="1">Cytoplasm</location>
    </subcellularLocation>
</comment>
<sequence>RMPGYPNKFVDKVRKRHQCPLCHLPMRDPVQITACRHRYCDTCLQSFLGEGVFNCPVDHLSLDYAKVIYPDPDLDNEIMSLTTHCSNYSSGCKWTGKLHNLKAHIDKCSYSERECPNRCGARLRSMKLADHLEYECLKRRVTCDFCGKDFSGEMMEEHDGSCPQESVHCENKCGAKMLRKYLSRHVTGDCPKRPTKCTHCSKDFNIDILQTHHGTCSRYPIGCPNRCDVLKIPREELEVHLKEHCKSALTICPFKEAGCKHKCPRYHLDRHLTEANTTHIKAMFDLVKTQRNHITELQKQLSDLTVNTNGTLLWKIPGYSQKLQAAQKEKAIEMRSPPFYTHRYGYKLQLSAFLNGNGSGLNSHMSLYIRVLPGEYDSLLEWPFSHDITFNILDQGDPLSSKRSHISVRFTPDPTWKNFQQPTTDPNDDSTLGFGYPKFVSHKELKDNCYLKGNSLFIKAVVDTSRIVIP</sequence>
<feature type="zinc finger region" description="TRAF-type" evidence="7">
    <location>
        <begin position="211"/>
        <end position="268"/>
    </location>
</feature>
<dbReference type="InParanoid" id="H2YUF2"/>
<dbReference type="GO" id="GO:0005164">
    <property type="term" value="F:tumor necrosis factor receptor binding"/>
    <property type="evidence" value="ECO:0007669"/>
    <property type="project" value="TreeGrafter"/>
</dbReference>
<feature type="domain" description="TRAF-type" evidence="10">
    <location>
        <begin position="103"/>
        <end position="156"/>
    </location>
</feature>
<evidence type="ECO:0000256" key="3">
    <source>
        <dbReference type="ARBA" id="ARBA00022723"/>
    </source>
</evidence>
<dbReference type="GO" id="GO:0043122">
    <property type="term" value="P:regulation of canonical NF-kappaB signal transduction"/>
    <property type="evidence" value="ECO:0007669"/>
    <property type="project" value="TreeGrafter"/>
</dbReference>
<keyword evidence="2" id="KW-0963">Cytoplasm</keyword>
<reference evidence="11" key="2">
    <citation type="submission" date="2025-08" db="UniProtKB">
        <authorList>
            <consortium name="Ensembl"/>
        </authorList>
    </citation>
    <scope>IDENTIFICATION</scope>
</reference>
<feature type="domain" description="TRAF-type" evidence="10">
    <location>
        <begin position="211"/>
        <end position="268"/>
    </location>
</feature>
<dbReference type="GO" id="GO:0042981">
    <property type="term" value="P:regulation of apoptotic process"/>
    <property type="evidence" value="ECO:0007669"/>
    <property type="project" value="InterPro"/>
</dbReference>
<dbReference type="CDD" id="cd03781">
    <property type="entry name" value="MATH_TRAF4"/>
    <property type="match status" value="1"/>
</dbReference>
<dbReference type="GO" id="GO:0008270">
    <property type="term" value="F:zinc ion binding"/>
    <property type="evidence" value="ECO:0007669"/>
    <property type="project" value="UniProtKB-KW"/>
</dbReference>
<dbReference type="InterPro" id="IPR049342">
    <property type="entry name" value="TRAF1-6_MATH_dom"/>
</dbReference>
<dbReference type="PANTHER" id="PTHR10131:SF94">
    <property type="entry name" value="TNF RECEPTOR-ASSOCIATED FACTOR 4"/>
    <property type="match status" value="1"/>
</dbReference>
<dbReference type="eggNOG" id="KOG0297">
    <property type="taxonomic scope" value="Eukaryota"/>
</dbReference>
<feature type="domain" description="RING-type" evidence="8">
    <location>
        <begin position="19"/>
        <end position="59"/>
    </location>
</feature>
<evidence type="ECO:0008006" key="13">
    <source>
        <dbReference type="Google" id="ProtNLM"/>
    </source>
</evidence>
<dbReference type="PROSITE" id="PS50145">
    <property type="entry name" value="ZF_TRAF"/>
    <property type="match status" value="3"/>
</dbReference>
<evidence type="ECO:0000259" key="8">
    <source>
        <dbReference type="PROSITE" id="PS50089"/>
    </source>
</evidence>
<dbReference type="Proteomes" id="UP000007875">
    <property type="component" value="Unassembled WGS sequence"/>
</dbReference>
<dbReference type="PANTHER" id="PTHR10131">
    <property type="entry name" value="TNF RECEPTOR ASSOCIATED FACTOR"/>
    <property type="match status" value="1"/>
</dbReference>
<dbReference type="AlphaFoldDB" id="H2YUF2"/>
<evidence type="ECO:0000256" key="2">
    <source>
        <dbReference type="ARBA" id="ARBA00022490"/>
    </source>
</evidence>
<dbReference type="PROSITE" id="PS00518">
    <property type="entry name" value="ZF_RING_1"/>
    <property type="match status" value="1"/>
</dbReference>
<dbReference type="SUPFAM" id="SSF57850">
    <property type="entry name" value="RING/U-box"/>
    <property type="match status" value="1"/>
</dbReference>
<accession>H2YUF2</accession>
<dbReference type="InterPro" id="IPR012227">
    <property type="entry name" value="TNF_rcpt-assoc_TRAF_met"/>
</dbReference>
<evidence type="ECO:0000256" key="4">
    <source>
        <dbReference type="ARBA" id="ARBA00022737"/>
    </source>
</evidence>
<dbReference type="InterPro" id="IPR013083">
    <property type="entry name" value="Znf_RING/FYVE/PHD"/>
</dbReference>
<dbReference type="InterPro" id="IPR002083">
    <property type="entry name" value="MATH/TRAF_dom"/>
</dbReference>
<evidence type="ECO:0000256" key="7">
    <source>
        <dbReference type="PROSITE-ProRule" id="PRU00207"/>
    </source>
</evidence>
<evidence type="ECO:0000313" key="11">
    <source>
        <dbReference type="Ensembl" id="ENSCSAVP00000008962.1"/>
    </source>
</evidence>
<feature type="domain" description="TRAF-type" evidence="10">
    <location>
        <begin position="158"/>
        <end position="210"/>
    </location>
</feature>
<dbReference type="GO" id="GO:0007165">
    <property type="term" value="P:signal transduction"/>
    <property type="evidence" value="ECO:0007669"/>
    <property type="project" value="InterPro"/>
</dbReference>
<feature type="zinc finger region" description="TRAF-type" evidence="7">
    <location>
        <begin position="103"/>
        <end position="156"/>
    </location>
</feature>
<evidence type="ECO:0000313" key="12">
    <source>
        <dbReference type="Proteomes" id="UP000007875"/>
    </source>
</evidence>
<dbReference type="GO" id="GO:0046330">
    <property type="term" value="P:positive regulation of JNK cascade"/>
    <property type="evidence" value="ECO:0007669"/>
    <property type="project" value="InterPro"/>
</dbReference>
<dbReference type="PROSITE" id="PS50144">
    <property type="entry name" value="MATH"/>
    <property type="match status" value="1"/>
</dbReference>
<dbReference type="PIRSF" id="PIRSF015614">
    <property type="entry name" value="TRAF"/>
    <property type="match status" value="1"/>
</dbReference>
<protein>
    <recommendedName>
        <fullName evidence="13">TNF receptor-associated factor</fullName>
    </recommendedName>
</protein>
<dbReference type="InterPro" id="IPR037307">
    <property type="entry name" value="TRAF4_MATH"/>
</dbReference>
<dbReference type="InterPro" id="IPR001841">
    <property type="entry name" value="Znf_RING"/>
</dbReference>
<keyword evidence="6 7" id="KW-0862">Zinc</keyword>
<evidence type="ECO:0000256" key="6">
    <source>
        <dbReference type="ARBA" id="ARBA00022833"/>
    </source>
</evidence>
<keyword evidence="5 7" id="KW-0863">Zinc-finger</keyword>
<dbReference type="Ensembl" id="ENSCSAVT00000009076.1">
    <property type="protein sequence ID" value="ENSCSAVP00000008962.1"/>
    <property type="gene ID" value="ENSCSAVG00000005303.1"/>
</dbReference>
<dbReference type="FunFam" id="2.60.210.10:FF:000007">
    <property type="entry name" value="TNF receptor-associated factor"/>
    <property type="match status" value="1"/>
</dbReference>
<dbReference type="Gene3D" id="3.30.40.10">
    <property type="entry name" value="Zinc/RING finger domain, C3HC4 (zinc finger)"/>
    <property type="match status" value="4"/>
</dbReference>
<feature type="domain" description="MATH" evidence="9">
    <location>
        <begin position="309"/>
        <end position="462"/>
    </location>
</feature>
<name>H2YUF2_CIOSA</name>
<dbReference type="InterPro" id="IPR017907">
    <property type="entry name" value="Znf_RING_CS"/>
</dbReference>
<dbReference type="Pfam" id="PF21355">
    <property type="entry name" value="TRAF-mep_MATH"/>
    <property type="match status" value="1"/>
</dbReference>
<dbReference type="GO" id="GO:0031625">
    <property type="term" value="F:ubiquitin protein ligase binding"/>
    <property type="evidence" value="ECO:0007669"/>
    <property type="project" value="TreeGrafter"/>
</dbReference>
<dbReference type="CDD" id="cd16641">
    <property type="entry name" value="mRING-HC-C3HC3D_TRAF4"/>
    <property type="match status" value="1"/>
</dbReference>
<dbReference type="SMART" id="SM00184">
    <property type="entry name" value="RING"/>
    <property type="match status" value="1"/>
</dbReference>
<reference evidence="11" key="3">
    <citation type="submission" date="2025-09" db="UniProtKB">
        <authorList>
            <consortium name="Ensembl"/>
        </authorList>
    </citation>
    <scope>IDENTIFICATION</scope>
</reference>
<dbReference type="InterPro" id="IPR018957">
    <property type="entry name" value="Znf_C3HC4_RING-type"/>
</dbReference>